<accession>A0A1L5BKC9</accession>
<feature type="binding site" evidence="12">
    <location>
        <begin position="386"/>
        <end position="389"/>
    </location>
    <ligand>
        <name>FAD</name>
        <dbReference type="ChEBI" id="CHEBI:57692"/>
    </ligand>
</feature>
<evidence type="ECO:0000256" key="10">
    <source>
        <dbReference type="ARBA" id="ARBA00052219"/>
    </source>
</evidence>
<evidence type="ECO:0000256" key="5">
    <source>
        <dbReference type="ARBA" id="ARBA00022827"/>
    </source>
</evidence>
<dbReference type="CDD" id="cd06199">
    <property type="entry name" value="SiR"/>
    <property type="match status" value="1"/>
</dbReference>
<dbReference type="GO" id="GO:0004783">
    <property type="term" value="F:sulfite reductase (NADPH) activity"/>
    <property type="evidence" value="ECO:0007669"/>
    <property type="project" value="UniProtKB-EC"/>
</dbReference>
<dbReference type="InterPro" id="IPR023173">
    <property type="entry name" value="NADPH_Cyt_P450_Rdtase_alpha"/>
</dbReference>
<dbReference type="InterPro" id="IPR008254">
    <property type="entry name" value="Flavodoxin/NO_synth"/>
</dbReference>
<feature type="binding site" evidence="12">
    <location>
        <position position="319"/>
    </location>
    <ligand>
        <name>FAD</name>
        <dbReference type="ChEBI" id="CHEBI:57692"/>
    </ligand>
</feature>
<keyword evidence="8 11" id="KW-0560">Oxidoreductase</keyword>
<evidence type="ECO:0000256" key="12">
    <source>
        <dbReference type="PIRSR" id="PIRSR000207-1"/>
    </source>
</evidence>
<feature type="domain" description="FAD-binding FR-type" evidence="14">
    <location>
        <begin position="231"/>
        <end position="448"/>
    </location>
</feature>
<evidence type="ECO:0000256" key="1">
    <source>
        <dbReference type="ARBA" id="ARBA00022448"/>
    </source>
</evidence>
<evidence type="ECO:0000259" key="13">
    <source>
        <dbReference type="PROSITE" id="PS50902"/>
    </source>
</evidence>
<dbReference type="Gene3D" id="1.20.990.10">
    <property type="entry name" value="NADPH-cytochrome p450 Reductase, Chain A, domain 3"/>
    <property type="match status" value="1"/>
</dbReference>
<dbReference type="SUPFAM" id="SSF63380">
    <property type="entry name" value="Riboflavin synthase domain-like"/>
    <property type="match status" value="1"/>
</dbReference>
<feature type="binding site" evidence="12">
    <location>
        <begin position="419"/>
        <end position="422"/>
    </location>
    <ligand>
        <name>FAD</name>
        <dbReference type="ChEBI" id="CHEBI:57692"/>
    </ligand>
</feature>
<dbReference type="InterPro" id="IPR001433">
    <property type="entry name" value="OxRdtase_FAD/NAD-bd"/>
</dbReference>
<feature type="binding site" evidence="12">
    <location>
        <begin position="404"/>
        <end position="406"/>
    </location>
    <ligand>
        <name>FAD</name>
        <dbReference type="ChEBI" id="CHEBI:57692"/>
    </ligand>
</feature>
<keyword evidence="4 11" id="KW-0288">FMN</keyword>
<feature type="binding site" evidence="12">
    <location>
        <begin position="114"/>
        <end position="117"/>
    </location>
    <ligand>
        <name>FMN</name>
        <dbReference type="ChEBI" id="CHEBI:58210"/>
    </ligand>
</feature>
<keyword evidence="1 11" id="KW-0813">Transport</keyword>
<dbReference type="AlphaFoldDB" id="A0A1L5BKC9"/>
<comment type="pathway">
    <text evidence="11">Sulfur metabolism; hydrogen sulfide biosynthesis; hydrogen sulfide from sulfite (NADPH route): step 1/1.</text>
</comment>
<proteinExistence type="predicted"/>
<dbReference type="EMBL" id="CP013070">
    <property type="protein sequence ID" value="APL93355.1"/>
    <property type="molecule type" value="Genomic_DNA"/>
</dbReference>
<comment type="cofactor">
    <cofactor evidence="11 12">
        <name>FAD</name>
        <dbReference type="ChEBI" id="CHEBI:57692"/>
    </cofactor>
    <text evidence="11 12">Binds 1 FAD per subunit.</text>
</comment>
<dbReference type="InterPro" id="IPR003097">
    <property type="entry name" value="CysJ-like_FAD-binding"/>
</dbReference>
<feature type="binding site" evidence="12">
    <location>
        <begin position="150"/>
        <end position="159"/>
    </location>
    <ligand>
        <name>FMN</name>
        <dbReference type="ChEBI" id="CHEBI:58210"/>
    </ligand>
</feature>
<dbReference type="Gene3D" id="3.40.50.80">
    <property type="entry name" value="Nucleotide-binding domain of ferredoxin-NADP reductase (FNR) module"/>
    <property type="match status" value="1"/>
</dbReference>
<dbReference type="SUPFAM" id="SSF52218">
    <property type="entry name" value="Flavoproteins"/>
    <property type="match status" value="1"/>
</dbReference>
<evidence type="ECO:0000256" key="9">
    <source>
        <dbReference type="ARBA" id="ARBA00023192"/>
    </source>
</evidence>
<keyword evidence="7 11" id="KW-0249">Electron transport</keyword>
<dbReference type="SUPFAM" id="SSF52343">
    <property type="entry name" value="Ferredoxin reductase-like, C-terminal NADP-linked domain"/>
    <property type="match status" value="1"/>
</dbReference>
<organism evidence="15 16">
    <name type="scientific">Sphingobium indicum (strain DSM 16412 / CCM 7286 / MTCC 6364 / B90A)</name>
    <dbReference type="NCBI Taxonomy" id="861109"/>
    <lineage>
        <taxon>Bacteria</taxon>
        <taxon>Pseudomonadati</taxon>
        <taxon>Pseudomonadota</taxon>
        <taxon>Alphaproteobacteria</taxon>
        <taxon>Sphingomonadales</taxon>
        <taxon>Sphingomonadaceae</taxon>
        <taxon>Sphingobium</taxon>
    </lineage>
</organism>
<dbReference type="GO" id="GO:0070814">
    <property type="term" value="P:hydrogen sulfide biosynthetic process"/>
    <property type="evidence" value="ECO:0007669"/>
    <property type="project" value="UniProtKB-UniPathway"/>
</dbReference>
<dbReference type="PROSITE" id="PS51384">
    <property type="entry name" value="FAD_FR"/>
    <property type="match status" value="1"/>
</dbReference>
<dbReference type="PIRSF" id="PIRSF000207">
    <property type="entry name" value="SiR-FP_CysJ"/>
    <property type="match status" value="1"/>
</dbReference>
<dbReference type="Gene3D" id="3.40.50.360">
    <property type="match status" value="1"/>
</dbReference>
<dbReference type="PANTHER" id="PTHR19384">
    <property type="entry name" value="NITRIC OXIDE SYNTHASE-RELATED"/>
    <property type="match status" value="1"/>
</dbReference>
<evidence type="ECO:0000256" key="2">
    <source>
        <dbReference type="ARBA" id="ARBA00022605"/>
    </source>
</evidence>
<dbReference type="InterPro" id="IPR039261">
    <property type="entry name" value="FNR_nucleotide-bd"/>
</dbReference>
<dbReference type="Proteomes" id="UP000004550">
    <property type="component" value="Chromosome"/>
</dbReference>
<feature type="domain" description="Flavodoxin-like" evidence="13">
    <location>
        <begin position="61"/>
        <end position="199"/>
    </location>
</feature>
<dbReference type="UniPathway" id="UPA00140">
    <property type="reaction ID" value="UER00207"/>
</dbReference>
<evidence type="ECO:0000256" key="8">
    <source>
        <dbReference type="ARBA" id="ARBA00023002"/>
    </source>
</evidence>
<protein>
    <recommendedName>
        <fullName evidence="11">Sulfite reductase [NADPH] flavoprotein alpha-component</fullName>
        <shortName evidence="11">SiR-FP</shortName>
        <ecNumber evidence="11">1.8.1.2</ecNumber>
    </recommendedName>
</protein>
<keyword evidence="3 11" id="KW-0285">Flavoprotein</keyword>
<dbReference type="RefSeq" id="WP_050983534.1">
    <property type="nucleotide sequence ID" value="NZ_CP013070.1"/>
</dbReference>
<comment type="function">
    <text evidence="11">Component of the sulfite reductase complex that catalyzes the 6-electron reduction of sulfite to sulfide. This is one of several activities required for the biosynthesis of L-cysteine from sulfate. The flavoprotein component catalyzes the electron flow from NADPH -&gt; FAD -&gt; FMN to the hemoprotein component.</text>
</comment>
<dbReference type="GO" id="GO:0010181">
    <property type="term" value="F:FMN binding"/>
    <property type="evidence" value="ECO:0007669"/>
    <property type="project" value="InterPro"/>
</dbReference>
<keyword evidence="2 11" id="KW-0028">Amino-acid biosynthesis</keyword>
<dbReference type="FunFam" id="3.40.50.80:FF:000001">
    <property type="entry name" value="NADPH--cytochrome P450 reductase 1"/>
    <property type="match status" value="1"/>
</dbReference>
<feature type="binding site" evidence="12">
    <location>
        <position position="410"/>
    </location>
    <ligand>
        <name>FAD</name>
        <dbReference type="ChEBI" id="CHEBI:57692"/>
    </ligand>
</feature>
<dbReference type="GO" id="GO:0050660">
    <property type="term" value="F:flavin adenine dinucleotide binding"/>
    <property type="evidence" value="ECO:0007669"/>
    <property type="project" value="InterPro"/>
</dbReference>
<dbReference type="Pfam" id="PF00175">
    <property type="entry name" value="NAD_binding_1"/>
    <property type="match status" value="1"/>
</dbReference>
<keyword evidence="5 11" id="KW-0274">FAD</keyword>
<dbReference type="Pfam" id="PF00258">
    <property type="entry name" value="Flavodoxin_1"/>
    <property type="match status" value="1"/>
</dbReference>
<dbReference type="PANTHER" id="PTHR19384:SF128">
    <property type="entry name" value="NADPH OXIDOREDUCTASE A"/>
    <property type="match status" value="1"/>
</dbReference>
<evidence type="ECO:0000256" key="6">
    <source>
        <dbReference type="ARBA" id="ARBA00022857"/>
    </source>
</evidence>
<dbReference type="PRINTS" id="PR00371">
    <property type="entry name" value="FPNCR"/>
</dbReference>
<evidence type="ECO:0000256" key="4">
    <source>
        <dbReference type="ARBA" id="ARBA00022643"/>
    </source>
</evidence>
<feature type="binding site" evidence="12">
    <location>
        <begin position="524"/>
        <end position="528"/>
    </location>
    <ligand>
        <name>NADP(+)</name>
        <dbReference type="ChEBI" id="CHEBI:58349"/>
    </ligand>
</feature>
<comment type="cofactor">
    <cofactor evidence="11 12">
        <name>FMN</name>
        <dbReference type="ChEBI" id="CHEBI:58210"/>
    </cofactor>
    <text evidence="11 12">Binds 1 FMN per subunit.</text>
</comment>
<keyword evidence="9 11" id="KW-0198">Cysteine biosynthesis</keyword>
<feature type="binding site" evidence="12">
    <location>
        <position position="560"/>
    </location>
    <ligand>
        <name>NADP(+)</name>
        <dbReference type="ChEBI" id="CHEBI:58349"/>
    </ligand>
</feature>
<dbReference type="Pfam" id="PF00667">
    <property type="entry name" value="FAD_binding_1"/>
    <property type="match status" value="1"/>
</dbReference>
<dbReference type="EC" id="1.8.1.2" evidence="11"/>
<dbReference type="Gene3D" id="2.40.30.10">
    <property type="entry name" value="Translation factors"/>
    <property type="match status" value="1"/>
</dbReference>
<keyword evidence="6 11" id="KW-0521">NADP</keyword>
<evidence type="ECO:0000259" key="14">
    <source>
        <dbReference type="PROSITE" id="PS51384"/>
    </source>
</evidence>
<dbReference type="InterPro" id="IPR001709">
    <property type="entry name" value="Flavoprot_Pyr_Nucl_cyt_Rdtase"/>
</dbReference>
<dbReference type="GO" id="GO:0005829">
    <property type="term" value="C:cytosol"/>
    <property type="evidence" value="ECO:0007669"/>
    <property type="project" value="TreeGrafter"/>
</dbReference>
<dbReference type="InterPro" id="IPR017938">
    <property type="entry name" value="Riboflavin_synthase-like_b-brl"/>
</dbReference>
<gene>
    <name evidence="15" type="ORF">SIDU_01795</name>
</gene>
<dbReference type="InterPro" id="IPR001094">
    <property type="entry name" value="Flavdoxin-like"/>
</dbReference>
<evidence type="ECO:0000313" key="15">
    <source>
        <dbReference type="EMBL" id="APL93355.1"/>
    </source>
</evidence>
<sequence>MSASELSGNPLPLEQWRQVEGLTWSLDAMQIRWLSGYFAGLDAGLRLPPSQPASFTAARTLTILYGTETGNAAELARMLDATIKQRGLNCNLQDMADYKIRQLAQEQDLLIIVSTYGEGEPPQPATGFFEFAEGRKAPKLEGVRFAVLALGDSTYEYFCHAGKRLDQRFEELGAQRLAARVDCDVDYEEPAQDWIASIADALATDVVMNHPPSAAPLSSSASAPAPVHDKRNPFPATIIENVAIVGRGSTKETRHVEFSLAGSGLTYEPGDALGIATPNDPAVVAELLDALGLAPEIDLEIKGNQCSLGEALTYRFEVTAATPRFLDYWTLVSDVALLKQLQEEDRAGERSVFLRTHHLIDIVRRFPVRHIKPQSFVSALRPLQPRLYSLASSLSAAPDEAHLTVAPLRYTLHGTPRSGVASGLLADRADIDTVLPVYIQSNQHFRLPATDAPILMIGAGTGVAPYRAFLQDREAKAASGKSWLFFGERNFRTDFLYQSEWQDWLKDGMLTRMDVAFSRDRADKVYVQHRMRAQSRDIFAWLEEGAHVYVCGDAANLAPDVHEALIDIVAHEAHTGREAAEDYVRSLQADRRYQRDVY</sequence>
<reference evidence="15 16" key="1">
    <citation type="journal article" date="2012" name="J. Bacteriol.">
        <title>Genome sequence of Sphingobium indicum B90A, a hexachlorocyclohexane-degrading bacterium.</title>
        <authorList>
            <person name="Anand S."/>
            <person name="Sangwan N."/>
            <person name="Lata P."/>
            <person name="Kaur J."/>
            <person name="Dua A."/>
            <person name="Singh A.K."/>
            <person name="Verma M."/>
            <person name="Kaur J."/>
            <person name="Khurana J.P."/>
            <person name="Khurana P."/>
            <person name="Mathur S."/>
            <person name="Lal R."/>
        </authorList>
    </citation>
    <scope>NUCLEOTIDE SEQUENCE [LARGE SCALE GENOMIC DNA]</scope>
    <source>
        <strain evidence="16">DSM 16412 / CCM 7286 / MTCC 6364 / B90A</strain>
    </source>
</reference>
<dbReference type="NCBIfam" id="TIGR01931">
    <property type="entry name" value="cysJ"/>
    <property type="match status" value="1"/>
</dbReference>
<evidence type="ECO:0000313" key="16">
    <source>
        <dbReference type="Proteomes" id="UP000004550"/>
    </source>
</evidence>
<dbReference type="KEGG" id="sinb:SIDU_01795"/>
<evidence type="ECO:0000256" key="3">
    <source>
        <dbReference type="ARBA" id="ARBA00022630"/>
    </source>
</evidence>
<feature type="binding site" evidence="12">
    <location>
        <position position="598"/>
    </location>
    <ligand>
        <name>FAD</name>
        <dbReference type="ChEBI" id="CHEBI:57692"/>
    </ligand>
</feature>
<name>A0A1L5BKC9_SPHIB</name>
<dbReference type="PROSITE" id="PS50902">
    <property type="entry name" value="FLAVODOXIN_LIKE"/>
    <property type="match status" value="1"/>
</dbReference>
<comment type="catalytic activity">
    <reaction evidence="10 11">
        <text>hydrogen sulfide + 3 NADP(+) + 3 H2O = sulfite + 3 NADPH + 4 H(+)</text>
        <dbReference type="Rhea" id="RHEA:13801"/>
        <dbReference type="ChEBI" id="CHEBI:15377"/>
        <dbReference type="ChEBI" id="CHEBI:15378"/>
        <dbReference type="ChEBI" id="CHEBI:17359"/>
        <dbReference type="ChEBI" id="CHEBI:29919"/>
        <dbReference type="ChEBI" id="CHEBI:57783"/>
        <dbReference type="ChEBI" id="CHEBI:58349"/>
        <dbReference type="EC" id="1.8.1.2"/>
    </reaction>
</comment>
<evidence type="ECO:0000256" key="11">
    <source>
        <dbReference type="PIRNR" id="PIRNR000207"/>
    </source>
</evidence>
<dbReference type="InterPro" id="IPR029039">
    <property type="entry name" value="Flavoprotein-like_sf"/>
</dbReference>
<dbReference type="GO" id="GO:0019344">
    <property type="term" value="P:cysteine biosynthetic process"/>
    <property type="evidence" value="ECO:0007669"/>
    <property type="project" value="UniProtKB-KW"/>
</dbReference>
<evidence type="ECO:0000256" key="7">
    <source>
        <dbReference type="ARBA" id="ARBA00022982"/>
    </source>
</evidence>
<dbReference type="InterPro" id="IPR017927">
    <property type="entry name" value="FAD-bd_FR_type"/>
</dbReference>
<dbReference type="PRINTS" id="PR00369">
    <property type="entry name" value="FLAVODOXIN"/>
</dbReference>
<dbReference type="InterPro" id="IPR010199">
    <property type="entry name" value="CysJ"/>
</dbReference>
<comment type="subunit">
    <text evidence="11">Alpha(8)-beta(8). The alpha component is a flavoprotein, the beta component is a hemoprotein.</text>
</comment>
<feature type="binding site" evidence="12">
    <location>
        <begin position="518"/>
        <end position="519"/>
    </location>
    <ligand>
        <name>NADP(+)</name>
        <dbReference type="ChEBI" id="CHEBI:58349"/>
    </ligand>
</feature>